<gene>
    <name evidence="1" type="ORF">g.55841</name>
</gene>
<dbReference type="EMBL" id="GECU01035077">
    <property type="protein sequence ID" value="JAS72629.1"/>
    <property type="molecule type" value="Transcribed_RNA"/>
</dbReference>
<organism evidence="1">
    <name type="scientific">Homalodisca liturata</name>
    <dbReference type="NCBI Taxonomy" id="320908"/>
    <lineage>
        <taxon>Eukaryota</taxon>
        <taxon>Metazoa</taxon>
        <taxon>Ecdysozoa</taxon>
        <taxon>Arthropoda</taxon>
        <taxon>Hexapoda</taxon>
        <taxon>Insecta</taxon>
        <taxon>Pterygota</taxon>
        <taxon>Neoptera</taxon>
        <taxon>Paraneoptera</taxon>
        <taxon>Hemiptera</taxon>
        <taxon>Auchenorrhyncha</taxon>
        <taxon>Membracoidea</taxon>
        <taxon>Cicadellidae</taxon>
        <taxon>Cicadellinae</taxon>
        <taxon>Proconiini</taxon>
        <taxon>Homalodisca</taxon>
    </lineage>
</organism>
<accession>A0A1B6HDF5</accession>
<proteinExistence type="predicted"/>
<dbReference type="PANTHER" id="PTHR45749">
    <property type="match status" value="1"/>
</dbReference>
<name>A0A1B6HDF5_9HEMI</name>
<feature type="non-terminal residue" evidence="1">
    <location>
        <position position="1"/>
    </location>
</feature>
<dbReference type="PANTHER" id="PTHR45749:SF21">
    <property type="entry name" value="DUF4371 DOMAIN-CONTAINING PROTEIN"/>
    <property type="match status" value="1"/>
</dbReference>
<evidence type="ECO:0000313" key="1">
    <source>
        <dbReference type="EMBL" id="JAS72629.1"/>
    </source>
</evidence>
<protein>
    <submittedName>
        <fullName evidence="1">Uncharacterized protein</fullName>
    </submittedName>
</protein>
<feature type="non-terminal residue" evidence="1">
    <location>
        <position position="149"/>
    </location>
</feature>
<reference evidence="1" key="1">
    <citation type="submission" date="2015-11" db="EMBL/GenBank/DDBJ databases">
        <title>De novo transcriptome assembly of four potential Pierce s Disease insect vectors from Arizona vineyards.</title>
        <authorList>
            <person name="Tassone E.E."/>
        </authorList>
    </citation>
    <scope>NUCLEOTIDE SEQUENCE</scope>
</reference>
<sequence length="149" mass="16744">ENVRLGSNFLSYRNIFDLINTMSDVVVNKIVTSVNLTNIYSIILDSTQDVSKKECTTIIVRYIEHMDDTQQTTISNVKPKERLVKVFTSGDTSGEMLFRELKKCLTALNLDPKGIVGQSLDGAGNMRGQFKGLKSLVTKENPKAFYVWC</sequence>
<dbReference type="AlphaFoldDB" id="A0A1B6HDF5"/>